<organism evidence="4">
    <name type="scientific">uncultured Thiotrichaceae bacterium</name>
    <dbReference type="NCBI Taxonomy" id="298394"/>
    <lineage>
        <taxon>Bacteria</taxon>
        <taxon>Pseudomonadati</taxon>
        <taxon>Pseudomonadota</taxon>
        <taxon>Gammaproteobacteria</taxon>
        <taxon>Thiotrichales</taxon>
        <taxon>Thiotrichaceae</taxon>
        <taxon>environmental samples</taxon>
    </lineage>
</organism>
<dbReference type="EMBL" id="CACVAY010000040">
    <property type="protein sequence ID" value="CAA6809606.1"/>
    <property type="molecule type" value="Genomic_DNA"/>
</dbReference>
<dbReference type="PANTHER" id="PTHR43344:SF13">
    <property type="entry name" value="PHOSPHATASE RV3661-RELATED"/>
    <property type="match status" value="1"/>
</dbReference>
<evidence type="ECO:0000256" key="2">
    <source>
        <dbReference type="ARBA" id="ARBA00022801"/>
    </source>
</evidence>
<accession>A0A6S6T3T8</accession>
<dbReference type="CDD" id="cd02612">
    <property type="entry name" value="HAD_PGPPase"/>
    <property type="match status" value="1"/>
</dbReference>
<dbReference type="Gene3D" id="3.40.50.1000">
    <property type="entry name" value="HAD superfamily/HAD-like"/>
    <property type="match status" value="1"/>
</dbReference>
<gene>
    <name evidence="4" type="ORF">HELGO_WM13167</name>
</gene>
<dbReference type="InterPro" id="IPR023214">
    <property type="entry name" value="HAD_sf"/>
</dbReference>
<evidence type="ECO:0000256" key="1">
    <source>
        <dbReference type="ARBA" id="ARBA00022723"/>
    </source>
</evidence>
<dbReference type="AlphaFoldDB" id="A0A6S6T3T8"/>
<keyword evidence="1" id="KW-0479">Metal-binding</keyword>
<dbReference type="NCBIfam" id="TIGR01490">
    <property type="entry name" value="HAD-SF-IB-hyp1"/>
    <property type="match status" value="1"/>
</dbReference>
<keyword evidence="3" id="KW-0460">Magnesium</keyword>
<proteinExistence type="predicted"/>
<dbReference type="Pfam" id="PF12710">
    <property type="entry name" value="HAD"/>
    <property type="match status" value="1"/>
</dbReference>
<dbReference type="PANTHER" id="PTHR43344">
    <property type="entry name" value="PHOSPHOSERINE PHOSPHATASE"/>
    <property type="match status" value="1"/>
</dbReference>
<dbReference type="InterPro" id="IPR050582">
    <property type="entry name" value="HAD-like_SerB"/>
</dbReference>
<name>A0A6S6T3T8_9GAMM</name>
<reference evidence="4" key="1">
    <citation type="submission" date="2020-01" db="EMBL/GenBank/DDBJ databases">
        <authorList>
            <person name="Meier V. D."/>
            <person name="Meier V D."/>
        </authorList>
    </citation>
    <scope>NUCLEOTIDE SEQUENCE</scope>
    <source>
        <strain evidence="4">HLG_WM_MAG_07</strain>
    </source>
</reference>
<dbReference type="SUPFAM" id="SSF56784">
    <property type="entry name" value="HAD-like"/>
    <property type="match status" value="1"/>
</dbReference>
<dbReference type="GO" id="GO:0016787">
    <property type="term" value="F:hydrolase activity"/>
    <property type="evidence" value="ECO:0007669"/>
    <property type="project" value="UniProtKB-KW"/>
</dbReference>
<dbReference type="NCBIfam" id="TIGR01488">
    <property type="entry name" value="HAD-SF-IB"/>
    <property type="match status" value="1"/>
</dbReference>
<sequence>MTLAIFDLDNTLLSGDSDYSWGQFLVNKGIVDKQDYAEANEKFYKQYALGKLDIHAFSAFAFKALSENTDETLAAWHNEFMQESILPIMSTKGIDLVNEHRELGHTLLVITATNSFITAPIVEHFGIPHLLATDPKRENGKYTLEIAGTPCFQEGKVIRLNAWIAKNNESMEGSYFYSDSHNDLPLLKMVDHPVAVDPDDTLKIYAEENEWQIMSLRNP</sequence>
<dbReference type="EC" id="3.1.3.3" evidence="4"/>
<evidence type="ECO:0000256" key="3">
    <source>
        <dbReference type="ARBA" id="ARBA00022842"/>
    </source>
</evidence>
<dbReference type="GO" id="GO:0046872">
    <property type="term" value="F:metal ion binding"/>
    <property type="evidence" value="ECO:0007669"/>
    <property type="project" value="UniProtKB-KW"/>
</dbReference>
<dbReference type="InterPro" id="IPR036412">
    <property type="entry name" value="HAD-like_sf"/>
</dbReference>
<dbReference type="Gene3D" id="1.20.1440.100">
    <property type="entry name" value="SG protein - dephosphorylation function"/>
    <property type="match status" value="1"/>
</dbReference>
<evidence type="ECO:0000313" key="4">
    <source>
        <dbReference type="EMBL" id="CAA6809606.1"/>
    </source>
</evidence>
<dbReference type="InterPro" id="IPR006385">
    <property type="entry name" value="HAD_hydro_SerB1"/>
</dbReference>
<keyword evidence="2 4" id="KW-0378">Hydrolase</keyword>
<protein>
    <submittedName>
        <fullName evidence="4">Phosphoserine phosphatase (EC)</fullName>
        <ecNumber evidence="4">3.1.3.3</ecNumber>
    </submittedName>
</protein>